<dbReference type="PANTHER" id="PTHR22749:SF6">
    <property type="entry name" value="RIBOFLAVIN KINASE"/>
    <property type="match status" value="1"/>
</dbReference>
<dbReference type="GeneID" id="98315300"/>
<dbReference type="PATRIC" id="fig|1046596.6.peg.1343"/>
<dbReference type="OrthoDB" id="9803667at2"/>
<dbReference type="SUPFAM" id="SSF52374">
    <property type="entry name" value="Nucleotidylyl transferase"/>
    <property type="match status" value="1"/>
</dbReference>
<evidence type="ECO:0000256" key="4">
    <source>
        <dbReference type="ARBA" id="ARBA00022630"/>
    </source>
</evidence>
<accession>J0USN2</accession>
<dbReference type="GO" id="GO:0008531">
    <property type="term" value="F:riboflavin kinase activity"/>
    <property type="evidence" value="ECO:0007669"/>
    <property type="project" value="TreeGrafter"/>
</dbReference>
<dbReference type="GO" id="GO:0005524">
    <property type="term" value="F:ATP binding"/>
    <property type="evidence" value="ECO:0007669"/>
    <property type="project" value="UniProtKB-KW"/>
</dbReference>
<dbReference type="Gene3D" id="3.40.50.620">
    <property type="entry name" value="HUPs"/>
    <property type="match status" value="1"/>
</dbReference>
<dbReference type="UniPathway" id="UPA00277">
    <property type="reaction ID" value="UER00407"/>
</dbReference>
<evidence type="ECO:0000256" key="3">
    <source>
        <dbReference type="ARBA" id="ARBA00012393"/>
    </source>
</evidence>
<dbReference type="PANTHER" id="PTHR22749">
    <property type="entry name" value="RIBOFLAVIN KINASE/FMN ADENYLYLTRANSFERASE"/>
    <property type="match status" value="1"/>
</dbReference>
<dbReference type="Proteomes" id="UP000050898">
    <property type="component" value="Unassembled WGS sequence"/>
</dbReference>
<evidence type="ECO:0000256" key="2">
    <source>
        <dbReference type="ARBA" id="ARBA00010214"/>
    </source>
</evidence>
<feature type="domain" description="FAD synthetase" evidence="12">
    <location>
        <begin position="17"/>
        <end position="171"/>
    </location>
</feature>
<dbReference type="InterPro" id="IPR014729">
    <property type="entry name" value="Rossmann-like_a/b/a_fold"/>
</dbReference>
<evidence type="ECO:0000256" key="11">
    <source>
        <dbReference type="ARBA" id="ARBA00049494"/>
    </source>
</evidence>
<evidence type="ECO:0000256" key="8">
    <source>
        <dbReference type="ARBA" id="ARBA00022741"/>
    </source>
</evidence>
<dbReference type="EC" id="2.7.7.2" evidence="3"/>
<dbReference type="CDD" id="cd02064">
    <property type="entry name" value="FAD_synthetase_N"/>
    <property type="match status" value="1"/>
</dbReference>
<dbReference type="GO" id="GO:0009398">
    <property type="term" value="P:FMN biosynthetic process"/>
    <property type="evidence" value="ECO:0007669"/>
    <property type="project" value="TreeGrafter"/>
</dbReference>
<comment type="pathway">
    <text evidence="1">Cofactor biosynthesis; FAD biosynthesis; FAD from FMN: step 1/1.</text>
</comment>
<comment type="catalytic activity">
    <reaction evidence="11">
        <text>FMN + ATP + H(+) = FAD + diphosphate</text>
        <dbReference type="Rhea" id="RHEA:17237"/>
        <dbReference type="ChEBI" id="CHEBI:15378"/>
        <dbReference type="ChEBI" id="CHEBI:30616"/>
        <dbReference type="ChEBI" id="CHEBI:33019"/>
        <dbReference type="ChEBI" id="CHEBI:57692"/>
        <dbReference type="ChEBI" id="CHEBI:58210"/>
        <dbReference type="EC" id="2.7.7.2"/>
    </reaction>
</comment>
<comment type="similarity">
    <text evidence="2">Belongs to the RibF family.</text>
</comment>
<proteinExistence type="inferred from homology"/>
<gene>
    <name evidence="13" type="ORF">FD00_GL001260</name>
</gene>
<organism evidence="13 14">
    <name type="scientific">Liquorilactobacillus mali KCTC 3596 = DSM 20444</name>
    <dbReference type="NCBI Taxonomy" id="1046596"/>
    <lineage>
        <taxon>Bacteria</taxon>
        <taxon>Bacillati</taxon>
        <taxon>Bacillota</taxon>
        <taxon>Bacilli</taxon>
        <taxon>Lactobacillales</taxon>
        <taxon>Lactobacillaceae</taxon>
        <taxon>Liquorilactobacillus</taxon>
    </lineage>
</organism>
<keyword evidence="8" id="KW-0547">Nucleotide-binding</keyword>
<evidence type="ECO:0000256" key="5">
    <source>
        <dbReference type="ARBA" id="ARBA00022643"/>
    </source>
</evidence>
<evidence type="ECO:0000256" key="9">
    <source>
        <dbReference type="ARBA" id="ARBA00022827"/>
    </source>
</evidence>
<dbReference type="Pfam" id="PF06574">
    <property type="entry name" value="FAD_syn"/>
    <property type="match status" value="1"/>
</dbReference>
<keyword evidence="4" id="KW-0285">Flavoprotein</keyword>
<protein>
    <recommendedName>
        <fullName evidence="3">FAD synthase</fullName>
        <ecNumber evidence="3">2.7.7.2</ecNumber>
    </recommendedName>
</protein>
<evidence type="ECO:0000259" key="12">
    <source>
        <dbReference type="Pfam" id="PF06574"/>
    </source>
</evidence>
<keyword evidence="6" id="KW-0808">Transferase</keyword>
<reference evidence="13 14" key="1">
    <citation type="journal article" date="2015" name="Genome Announc.">
        <title>Expanding the biotechnology potential of lactobacilli through comparative genomics of 213 strains and associated genera.</title>
        <authorList>
            <person name="Sun Z."/>
            <person name="Harris H.M."/>
            <person name="McCann A."/>
            <person name="Guo C."/>
            <person name="Argimon S."/>
            <person name="Zhang W."/>
            <person name="Yang X."/>
            <person name="Jeffery I.B."/>
            <person name="Cooney J.C."/>
            <person name="Kagawa T.F."/>
            <person name="Liu W."/>
            <person name="Song Y."/>
            <person name="Salvetti E."/>
            <person name="Wrobel A."/>
            <person name="Rasinkangas P."/>
            <person name="Parkhill J."/>
            <person name="Rea M.C."/>
            <person name="O'Sullivan O."/>
            <person name="Ritari J."/>
            <person name="Douillard F.P."/>
            <person name="Paul Ross R."/>
            <person name="Yang R."/>
            <person name="Briner A.E."/>
            <person name="Felis G.E."/>
            <person name="de Vos W.M."/>
            <person name="Barrangou R."/>
            <person name="Klaenhammer T.R."/>
            <person name="Caufield P.W."/>
            <person name="Cui Y."/>
            <person name="Zhang H."/>
            <person name="O'Toole P.W."/>
        </authorList>
    </citation>
    <scope>NUCLEOTIDE SEQUENCE [LARGE SCALE GENOMIC DNA]</scope>
    <source>
        <strain evidence="13 14">DSM 20444</strain>
    </source>
</reference>
<evidence type="ECO:0000256" key="7">
    <source>
        <dbReference type="ARBA" id="ARBA00022695"/>
    </source>
</evidence>
<dbReference type="RefSeq" id="WP_003689079.1">
    <property type="nucleotide sequence ID" value="NZ_AKKT01000082.1"/>
</dbReference>
<evidence type="ECO:0000256" key="1">
    <source>
        <dbReference type="ARBA" id="ARBA00004726"/>
    </source>
</evidence>
<evidence type="ECO:0000256" key="6">
    <source>
        <dbReference type="ARBA" id="ARBA00022679"/>
    </source>
</evidence>
<dbReference type="InterPro" id="IPR023468">
    <property type="entry name" value="Riboflavin_kinase"/>
</dbReference>
<keyword evidence="10" id="KW-0067">ATP-binding</keyword>
<dbReference type="AlphaFoldDB" id="J0USN2"/>
<evidence type="ECO:0000256" key="10">
    <source>
        <dbReference type="ARBA" id="ARBA00022840"/>
    </source>
</evidence>
<keyword evidence="14" id="KW-1185">Reference proteome</keyword>
<name>J0USN2_9LACO</name>
<dbReference type="GO" id="GO:0009231">
    <property type="term" value="P:riboflavin biosynthetic process"/>
    <property type="evidence" value="ECO:0007669"/>
    <property type="project" value="InterPro"/>
</dbReference>
<dbReference type="GO" id="GO:0003919">
    <property type="term" value="F:FMN adenylyltransferase activity"/>
    <property type="evidence" value="ECO:0007669"/>
    <property type="project" value="UniProtKB-EC"/>
</dbReference>
<dbReference type="FunFam" id="3.40.50.620:FF:000021">
    <property type="entry name" value="Riboflavin biosynthesis protein"/>
    <property type="match status" value="1"/>
</dbReference>
<evidence type="ECO:0000313" key="13">
    <source>
        <dbReference type="EMBL" id="KRN11257.1"/>
    </source>
</evidence>
<keyword evidence="9" id="KW-0274">FAD</keyword>
<dbReference type="InterPro" id="IPR015864">
    <property type="entry name" value="FAD_synthase"/>
</dbReference>
<sequence length="287" mass="32739">MKVIDLKYPYDLKKLSDTHKVVLALGFFDGVHLGHQKVISEAKKTALRKKLPLAVMTFDKHASEVFSGPNEPFKIRYLCNLSQKKQLLENAGVDILYVVDFTRKFAVLSPYEFVEDFIVRLNSDSVVAGFDYTFGNHGTANMEKMRMYSEGRFNVTTVPKETYQGEKISSTLIRQLIKLGEISFANELLGYAYEIEGNISVRKGKQSFNKFSLKNEFQVRPADGIYSGEAETSMGKFSVQIKMINNNVEISSNVNKLLNGENIKIRFFNNKTFQRHTSVMNILQRLN</sequence>
<dbReference type="EMBL" id="AYYH01000003">
    <property type="protein sequence ID" value="KRN11257.1"/>
    <property type="molecule type" value="Genomic_DNA"/>
</dbReference>
<keyword evidence="7" id="KW-0548">Nucleotidyltransferase</keyword>
<comment type="caution">
    <text evidence="13">The sequence shown here is derived from an EMBL/GenBank/DDBJ whole genome shotgun (WGS) entry which is preliminary data.</text>
</comment>
<keyword evidence="5" id="KW-0288">FMN</keyword>
<dbReference type="GO" id="GO:0006747">
    <property type="term" value="P:FAD biosynthetic process"/>
    <property type="evidence" value="ECO:0007669"/>
    <property type="project" value="UniProtKB-UniPathway"/>
</dbReference>
<evidence type="ECO:0000313" key="14">
    <source>
        <dbReference type="Proteomes" id="UP000050898"/>
    </source>
</evidence>